<dbReference type="Proteomes" id="UP000077266">
    <property type="component" value="Unassembled WGS sequence"/>
</dbReference>
<name>A0A165MEG9_EXIGL</name>
<dbReference type="InParanoid" id="A0A165MEG9"/>
<feature type="domain" description="Phosphatidylinositol-specific phospholipase C X" evidence="1">
    <location>
        <begin position="8"/>
        <end position="146"/>
    </location>
</feature>
<dbReference type="InterPro" id="IPR051057">
    <property type="entry name" value="PI-PLC_domain"/>
</dbReference>
<dbReference type="GO" id="GO:0008081">
    <property type="term" value="F:phosphoric diester hydrolase activity"/>
    <property type="evidence" value="ECO:0007669"/>
    <property type="project" value="InterPro"/>
</dbReference>
<organism evidence="2 3">
    <name type="scientific">Exidia glandulosa HHB12029</name>
    <dbReference type="NCBI Taxonomy" id="1314781"/>
    <lineage>
        <taxon>Eukaryota</taxon>
        <taxon>Fungi</taxon>
        <taxon>Dikarya</taxon>
        <taxon>Basidiomycota</taxon>
        <taxon>Agaricomycotina</taxon>
        <taxon>Agaricomycetes</taxon>
        <taxon>Auriculariales</taxon>
        <taxon>Exidiaceae</taxon>
        <taxon>Exidia</taxon>
    </lineage>
</organism>
<dbReference type="InterPro" id="IPR000909">
    <property type="entry name" value="PLipase_C_PInositol-sp_X_dom"/>
</dbReference>
<dbReference type="PANTHER" id="PTHR13593">
    <property type="match status" value="1"/>
</dbReference>
<evidence type="ECO:0000259" key="1">
    <source>
        <dbReference type="SMART" id="SM00148"/>
    </source>
</evidence>
<dbReference type="GO" id="GO:0006629">
    <property type="term" value="P:lipid metabolic process"/>
    <property type="evidence" value="ECO:0007669"/>
    <property type="project" value="InterPro"/>
</dbReference>
<dbReference type="STRING" id="1314781.A0A165MEG9"/>
<dbReference type="OrthoDB" id="1046782at2759"/>
<dbReference type="Pfam" id="PF00388">
    <property type="entry name" value="PI-PLC-X"/>
    <property type="match status" value="1"/>
</dbReference>
<protein>
    <submittedName>
        <fullName evidence="2">PLC-like phosphodiesterase</fullName>
    </submittedName>
</protein>
<accession>A0A165MEG9</accession>
<reference evidence="2 3" key="1">
    <citation type="journal article" date="2016" name="Mol. Biol. Evol.">
        <title>Comparative Genomics of Early-Diverging Mushroom-Forming Fungi Provides Insights into the Origins of Lignocellulose Decay Capabilities.</title>
        <authorList>
            <person name="Nagy L.G."/>
            <person name="Riley R."/>
            <person name="Tritt A."/>
            <person name="Adam C."/>
            <person name="Daum C."/>
            <person name="Floudas D."/>
            <person name="Sun H."/>
            <person name="Yadav J.S."/>
            <person name="Pangilinan J."/>
            <person name="Larsson K.H."/>
            <person name="Matsuura K."/>
            <person name="Barry K."/>
            <person name="Labutti K."/>
            <person name="Kuo R."/>
            <person name="Ohm R.A."/>
            <person name="Bhattacharya S.S."/>
            <person name="Shirouzu T."/>
            <person name="Yoshinaga Y."/>
            <person name="Martin F.M."/>
            <person name="Grigoriev I.V."/>
            <person name="Hibbett D.S."/>
        </authorList>
    </citation>
    <scope>NUCLEOTIDE SEQUENCE [LARGE SCALE GENOMIC DNA]</scope>
    <source>
        <strain evidence="2 3">HHB12029</strain>
    </source>
</reference>
<sequence length="314" mass="35088">MSCFLRDLDDNLPLSSLMLPGTHQTSALYGWPHSKCQDSSLAVQLQQGIRVLDIRLALVDGQLLAYHGIWPEKTSFSEIIATTLDFLDSPSGRSETVVMSVKPEDNSPWFNQEVWVHIESSRHRWLLDNRIPTLGEARGRIVLFSRFGGHGWPAGVGVGIHPPRWPDSVQAGFEWWLNGTLVRTQDWYRIPSFIAIPEKVGASVSTLVVPRGSVPTLNISFFSASSLLLALPPTIALGMGWPEVGLGFRGVNTRTAGWLLQQLSSKRNQDLRLRGWALLDFFDTPHGKDMLPALFAEFNWRGRVPGDEGWPKIE</sequence>
<dbReference type="SMART" id="SM00148">
    <property type="entry name" value="PLCXc"/>
    <property type="match status" value="1"/>
</dbReference>
<dbReference type="Gene3D" id="3.20.20.190">
    <property type="entry name" value="Phosphatidylinositol (PI) phosphodiesterase"/>
    <property type="match status" value="1"/>
</dbReference>
<dbReference type="AlphaFoldDB" id="A0A165MEG9"/>
<dbReference type="SUPFAM" id="SSF51695">
    <property type="entry name" value="PLC-like phosphodiesterases"/>
    <property type="match status" value="1"/>
</dbReference>
<evidence type="ECO:0000313" key="3">
    <source>
        <dbReference type="Proteomes" id="UP000077266"/>
    </source>
</evidence>
<proteinExistence type="predicted"/>
<dbReference type="EMBL" id="KV425912">
    <property type="protein sequence ID" value="KZV99153.1"/>
    <property type="molecule type" value="Genomic_DNA"/>
</dbReference>
<dbReference type="InterPro" id="IPR017946">
    <property type="entry name" value="PLC-like_Pdiesterase_TIM-brl"/>
</dbReference>
<keyword evidence="3" id="KW-1185">Reference proteome</keyword>
<evidence type="ECO:0000313" key="2">
    <source>
        <dbReference type="EMBL" id="KZV99153.1"/>
    </source>
</evidence>
<dbReference type="PANTHER" id="PTHR13593:SF148">
    <property type="entry name" value="PHOSPHATIDYLINOSITOL-SPECIFIC PHOSPHOLIPASE C X DOMAIN-CONTAINING PROTEIN"/>
    <property type="match status" value="1"/>
</dbReference>
<gene>
    <name evidence="2" type="ORF">EXIGLDRAFT_640904</name>
</gene>
<dbReference type="PROSITE" id="PS50007">
    <property type="entry name" value="PIPLC_X_DOMAIN"/>
    <property type="match status" value="1"/>
</dbReference>